<dbReference type="GO" id="GO:0005737">
    <property type="term" value="C:cytoplasm"/>
    <property type="evidence" value="ECO:0007669"/>
    <property type="project" value="TreeGrafter"/>
</dbReference>
<dbReference type="CDD" id="cd18008">
    <property type="entry name" value="DEXDc_SHPRH-like"/>
    <property type="match status" value="1"/>
</dbReference>
<dbReference type="GO" id="GO:0004386">
    <property type="term" value="F:helicase activity"/>
    <property type="evidence" value="ECO:0007669"/>
    <property type="project" value="UniProtKB-KW"/>
</dbReference>
<dbReference type="STRING" id="984485.A0A1E4RPG7"/>
<dbReference type="InterPro" id="IPR049730">
    <property type="entry name" value="SNF2/RAD54-like_C"/>
</dbReference>
<dbReference type="Gene3D" id="3.40.50.300">
    <property type="entry name" value="P-loop containing nucleotide triphosphate hydrolases"/>
    <property type="match status" value="1"/>
</dbReference>
<feature type="region of interest" description="Disordered" evidence="11">
    <location>
        <begin position="1"/>
        <end position="144"/>
    </location>
</feature>
<keyword evidence="8" id="KW-0067">ATP-binding</keyword>
<evidence type="ECO:0000256" key="3">
    <source>
        <dbReference type="ARBA" id="ARBA00022741"/>
    </source>
</evidence>
<evidence type="ECO:0000259" key="14">
    <source>
        <dbReference type="PROSITE" id="PS51194"/>
    </source>
</evidence>
<dbReference type="EMBL" id="KV454539">
    <property type="protein sequence ID" value="ODV69126.1"/>
    <property type="molecule type" value="Genomic_DNA"/>
</dbReference>
<dbReference type="InterPro" id="IPR050628">
    <property type="entry name" value="SNF2_RAD54_helicase_TF"/>
</dbReference>
<organism evidence="15 16">
    <name type="scientific">Hyphopichia burtonii NRRL Y-1933</name>
    <dbReference type="NCBI Taxonomy" id="984485"/>
    <lineage>
        <taxon>Eukaryota</taxon>
        <taxon>Fungi</taxon>
        <taxon>Dikarya</taxon>
        <taxon>Ascomycota</taxon>
        <taxon>Saccharomycotina</taxon>
        <taxon>Pichiomycetes</taxon>
        <taxon>Debaryomycetaceae</taxon>
        <taxon>Hyphopichia</taxon>
    </lineage>
</organism>
<dbReference type="PROSITE" id="PS00518">
    <property type="entry name" value="ZF_RING_1"/>
    <property type="match status" value="1"/>
</dbReference>
<feature type="domain" description="Helicase C-terminal" evidence="14">
    <location>
        <begin position="1004"/>
        <end position="1156"/>
    </location>
</feature>
<feature type="coiled-coil region" evidence="10">
    <location>
        <begin position="317"/>
        <end position="344"/>
    </location>
</feature>
<feature type="compositionally biased region" description="Basic and acidic residues" evidence="11">
    <location>
        <begin position="90"/>
        <end position="111"/>
    </location>
</feature>
<dbReference type="SMART" id="SM00487">
    <property type="entry name" value="DEXDc"/>
    <property type="match status" value="1"/>
</dbReference>
<dbReference type="InterPro" id="IPR027417">
    <property type="entry name" value="P-loop_NTPase"/>
</dbReference>
<dbReference type="InterPro" id="IPR013083">
    <property type="entry name" value="Znf_RING/FYVE/PHD"/>
</dbReference>
<dbReference type="PROSITE" id="PS50089">
    <property type="entry name" value="ZF_RING_2"/>
    <property type="match status" value="1"/>
</dbReference>
<dbReference type="PANTHER" id="PTHR45626:SF16">
    <property type="entry name" value="ATP-DEPENDENT HELICASE ULS1"/>
    <property type="match status" value="1"/>
</dbReference>
<dbReference type="SMART" id="SM00490">
    <property type="entry name" value="HELICc"/>
    <property type="match status" value="1"/>
</dbReference>
<dbReference type="SUPFAM" id="SSF57850">
    <property type="entry name" value="RING/U-box"/>
    <property type="match status" value="1"/>
</dbReference>
<dbReference type="GO" id="GO:0016787">
    <property type="term" value="F:hydrolase activity"/>
    <property type="evidence" value="ECO:0007669"/>
    <property type="project" value="UniProtKB-KW"/>
</dbReference>
<evidence type="ECO:0000256" key="7">
    <source>
        <dbReference type="ARBA" id="ARBA00022833"/>
    </source>
</evidence>
<dbReference type="PANTHER" id="PTHR45626">
    <property type="entry name" value="TRANSCRIPTION TERMINATION FACTOR 2-RELATED"/>
    <property type="match status" value="1"/>
</dbReference>
<evidence type="ECO:0000256" key="10">
    <source>
        <dbReference type="SAM" id="Coils"/>
    </source>
</evidence>
<accession>A0A1E4RPG7</accession>
<dbReference type="InterPro" id="IPR038718">
    <property type="entry name" value="SNF2-like_sf"/>
</dbReference>
<sequence length="1179" mass="133100">MTDIDGVIYLSDDSDSEGNIGSEPSTKPVESRNRPKPSSNGSSRRLGGLSELTGSLSSGRLGSSGNGISSKRLRLDSLYPKSQSSFTKDASSKDTHDPLLKLKSQLPDRPKFGFPQHQIKNPPRTNHQSKDQDHNSTLTSPLEHQVLESPIVISLLSDEEELTSPSNANLAQVSGEDRVHSSEQVNNKETQHTKPSYDPLYLSRIEKTPQNSSLPFQVESDSEDEIMELDPEEASKTGLFNKPSSFDQDIVMEDASTDNPQQNEMNPHNSIQVINGDNNNPNNSSAVRSRQLFTLDTQINFQRGKYDVVNSACVKIADDLKTYINQLNESKEKLESKSRNLSALGTTDDPQRGRLLTDLKMESLNFEHRRRVLEDATSSLNFKRRERDSIFESIRQLTENRNWLIANNGPLPEVPNNFFQYSVPGSSSMGGGQLGFSHNIYSAPSAPQSNDDVDLLELLNSIQPVEIEETDLPLTPQELSVNLLKHQRLGLNWLLKNEKAKRGGILADDMGLGKTIQAIALMMANKSSDENCKTNLVVAPVSLLRQWAAEVESKLKPTVKVKIGIFHGNEKKFMKTFKLMKKFDVVMVSYATLSSEYKKHYKDVLEDFKVSRHQDAIPNRGSGGKDYTSPFFSTDSNFYRIILDEAQNIKNKLSIASKASSLLHSTYRLCLSGTPMQNNLDELYPLLRFLRIKPYMDEAKFKVDLSVPLKSKSGCYDDTDKNNSLKKIRALLNVVLYRRNKDSKIDGKPILNLPAKHMHPLFSVMDEEEMEYYRNLESGIQSKAKRLLNTKARGMSSNILTLLLRLRQACIHSFLVEIGEMNSAEKDQTLAKTSNSWQLMYTQVKLFDHQTVQRIKAELHGGLNLEKKEAEPLADNNLADKDDESLFTCPVCYDIVSYESVVLFANCGHVICSGCIDKFFEENDDSDGAIDGKRSASCLTCNKRVKENELIDYNVFHLVHHEGYDHDQVSEYYTQLLQPRRKTTTSQKIDELITLNNGFSTSAKMERAVHVMKEIFQNSPDEKIIVFSQFTGTFDLMKLVLNHEEISFLRYDGSMDVDAKNACIKNFYQGDKKVLLLSLRAGNVGLTLTCASHVIIMDPFWNPFVEDQAMDRAHRIGQQREVHVYRILIQNTVESRIMELQEKKKELINAALDETGRQGISRLGRQELGFLFGLNRLNN</sequence>
<evidence type="ECO:0000259" key="12">
    <source>
        <dbReference type="PROSITE" id="PS50089"/>
    </source>
</evidence>
<dbReference type="PROSITE" id="PS51194">
    <property type="entry name" value="HELICASE_CTER"/>
    <property type="match status" value="1"/>
</dbReference>
<dbReference type="Pfam" id="PF00271">
    <property type="entry name" value="Helicase_C"/>
    <property type="match status" value="1"/>
</dbReference>
<dbReference type="InterPro" id="IPR001841">
    <property type="entry name" value="Znf_RING"/>
</dbReference>
<dbReference type="GeneID" id="30995494"/>
<dbReference type="Gene3D" id="3.40.50.10810">
    <property type="entry name" value="Tandem AAA-ATPase domain"/>
    <property type="match status" value="1"/>
</dbReference>
<dbReference type="GO" id="GO:0008094">
    <property type="term" value="F:ATP-dependent activity, acting on DNA"/>
    <property type="evidence" value="ECO:0007669"/>
    <property type="project" value="TreeGrafter"/>
</dbReference>
<keyword evidence="4 9" id="KW-0863">Zinc-finger</keyword>
<protein>
    <submittedName>
        <fullName evidence="15">Uncharacterized protein</fullName>
    </submittedName>
</protein>
<dbReference type="InterPro" id="IPR001650">
    <property type="entry name" value="Helicase_C-like"/>
</dbReference>
<dbReference type="GO" id="GO:0008270">
    <property type="term" value="F:zinc ion binding"/>
    <property type="evidence" value="ECO:0007669"/>
    <property type="project" value="UniProtKB-KW"/>
</dbReference>
<evidence type="ECO:0000259" key="13">
    <source>
        <dbReference type="PROSITE" id="PS51192"/>
    </source>
</evidence>
<evidence type="ECO:0000256" key="2">
    <source>
        <dbReference type="ARBA" id="ARBA00022723"/>
    </source>
</evidence>
<keyword evidence="3" id="KW-0547">Nucleotide-binding</keyword>
<feature type="compositionally biased region" description="Polar residues" evidence="11">
    <location>
        <begin position="80"/>
        <end position="89"/>
    </location>
</feature>
<dbReference type="Proteomes" id="UP000095085">
    <property type="component" value="Unassembled WGS sequence"/>
</dbReference>
<dbReference type="InterPro" id="IPR017907">
    <property type="entry name" value="Znf_RING_CS"/>
</dbReference>
<evidence type="ECO:0000256" key="6">
    <source>
        <dbReference type="ARBA" id="ARBA00022806"/>
    </source>
</evidence>
<dbReference type="CDD" id="cd18793">
    <property type="entry name" value="SF2_C_SNF"/>
    <property type="match status" value="1"/>
</dbReference>
<evidence type="ECO:0000313" key="15">
    <source>
        <dbReference type="EMBL" id="ODV69126.1"/>
    </source>
</evidence>
<dbReference type="SUPFAM" id="SSF52540">
    <property type="entry name" value="P-loop containing nucleoside triphosphate hydrolases"/>
    <property type="match status" value="2"/>
</dbReference>
<proteinExistence type="inferred from homology"/>
<keyword evidence="10" id="KW-0175">Coiled coil</keyword>
<evidence type="ECO:0000313" key="16">
    <source>
        <dbReference type="Proteomes" id="UP000095085"/>
    </source>
</evidence>
<evidence type="ECO:0000256" key="1">
    <source>
        <dbReference type="ARBA" id="ARBA00007025"/>
    </source>
</evidence>
<dbReference type="PROSITE" id="PS51192">
    <property type="entry name" value="HELICASE_ATP_BIND_1"/>
    <property type="match status" value="1"/>
</dbReference>
<keyword evidence="7" id="KW-0862">Zinc</keyword>
<dbReference type="Gene3D" id="3.30.40.10">
    <property type="entry name" value="Zinc/RING finger domain, C3HC4 (zinc finger)"/>
    <property type="match status" value="1"/>
</dbReference>
<evidence type="ECO:0000256" key="11">
    <source>
        <dbReference type="SAM" id="MobiDB-lite"/>
    </source>
</evidence>
<keyword evidence="5" id="KW-0378">Hydrolase</keyword>
<feature type="compositionally biased region" description="Polar residues" evidence="11">
    <location>
        <begin position="163"/>
        <end position="172"/>
    </location>
</feature>
<evidence type="ECO:0000256" key="5">
    <source>
        <dbReference type="ARBA" id="ARBA00022801"/>
    </source>
</evidence>
<evidence type="ECO:0000256" key="8">
    <source>
        <dbReference type="ARBA" id="ARBA00022840"/>
    </source>
</evidence>
<feature type="compositionally biased region" description="Low complexity" evidence="11">
    <location>
        <begin position="38"/>
        <end position="70"/>
    </location>
</feature>
<evidence type="ECO:0000256" key="9">
    <source>
        <dbReference type="PROSITE-ProRule" id="PRU00175"/>
    </source>
</evidence>
<dbReference type="SMART" id="SM00184">
    <property type="entry name" value="RING"/>
    <property type="match status" value="1"/>
</dbReference>
<dbReference type="AlphaFoldDB" id="A0A1E4RPG7"/>
<feature type="domain" description="RING-type" evidence="12">
    <location>
        <begin position="889"/>
        <end position="942"/>
    </location>
</feature>
<keyword evidence="2" id="KW-0479">Metal-binding</keyword>
<dbReference type="GO" id="GO:0005634">
    <property type="term" value="C:nucleus"/>
    <property type="evidence" value="ECO:0007669"/>
    <property type="project" value="TreeGrafter"/>
</dbReference>
<gene>
    <name evidence="15" type="ORF">HYPBUDRAFT_152300</name>
</gene>
<dbReference type="InterPro" id="IPR014001">
    <property type="entry name" value="Helicase_ATP-bd"/>
</dbReference>
<dbReference type="Pfam" id="PF13445">
    <property type="entry name" value="zf-RING_UBOX"/>
    <property type="match status" value="1"/>
</dbReference>
<dbReference type="GO" id="GO:0005524">
    <property type="term" value="F:ATP binding"/>
    <property type="evidence" value="ECO:0007669"/>
    <property type="project" value="UniProtKB-KW"/>
</dbReference>
<keyword evidence="6" id="KW-0347">Helicase</keyword>
<name>A0A1E4RPG7_9ASCO</name>
<dbReference type="InterPro" id="IPR027370">
    <property type="entry name" value="Znf-RING_euk"/>
</dbReference>
<dbReference type="OrthoDB" id="423559at2759"/>
<reference evidence="16" key="1">
    <citation type="submission" date="2016-05" db="EMBL/GenBank/DDBJ databases">
        <title>Comparative genomics of biotechnologically important yeasts.</title>
        <authorList>
            <consortium name="DOE Joint Genome Institute"/>
            <person name="Riley R."/>
            <person name="Haridas S."/>
            <person name="Wolfe K.H."/>
            <person name="Lopes M.R."/>
            <person name="Hittinger C.T."/>
            <person name="Goker M."/>
            <person name="Salamov A."/>
            <person name="Wisecaver J."/>
            <person name="Long T.M."/>
            <person name="Aerts A.L."/>
            <person name="Barry K."/>
            <person name="Choi C."/>
            <person name="Clum A."/>
            <person name="Coughlan A.Y."/>
            <person name="Deshpande S."/>
            <person name="Douglass A.P."/>
            <person name="Hanson S.J."/>
            <person name="Klenk H.-P."/>
            <person name="Labutti K."/>
            <person name="Lapidus A."/>
            <person name="Lindquist E."/>
            <person name="Lipzen A."/>
            <person name="Meier-Kolthoff J.P."/>
            <person name="Ohm R.A."/>
            <person name="Otillar R.P."/>
            <person name="Pangilinan J."/>
            <person name="Peng Y."/>
            <person name="Rokas A."/>
            <person name="Rosa C.A."/>
            <person name="Scheuner C."/>
            <person name="Sibirny A.A."/>
            <person name="Slot J.C."/>
            <person name="Stielow J.B."/>
            <person name="Sun H."/>
            <person name="Kurtzman C.P."/>
            <person name="Blackwell M."/>
            <person name="Grigoriev I.V."/>
            <person name="Jeffries T.W."/>
        </authorList>
    </citation>
    <scope>NUCLEOTIDE SEQUENCE [LARGE SCALE GENOMIC DNA]</scope>
    <source>
        <strain evidence="16">NRRL Y-1933</strain>
    </source>
</reference>
<evidence type="ECO:0000256" key="4">
    <source>
        <dbReference type="ARBA" id="ARBA00022771"/>
    </source>
</evidence>
<dbReference type="GO" id="GO:0000724">
    <property type="term" value="P:double-strand break repair via homologous recombination"/>
    <property type="evidence" value="ECO:0007669"/>
    <property type="project" value="TreeGrafter"/>
</dbReference>
<dbReference type="RefSeq" id="XP_020078193.1">
    <property type="nucleotide sequence ID" value="XM_020220944.1"/>
</dbReference>
<comment type="similarity">
    <text evidence="1">Belongs to the SNF2/RAD54 helicase family.</text>
</comment>
<keyword evidence="16" id="KW-1185">Reference proteome</keyword>
<feature type="region of interest" description="Disordered" evidence="11">
    <location>
        <begin position="163"/>
        <end position="198"/>
    </location>
</feature>
<feature type="domain" description="Helicase ATP-binding" evidence="13">
    <location>
        <begin position="495"/>
        <end position="693"/>
    </location>
</feature>
<dbReference type="CDD" id="cd23136">
    <property type="entry name" value="RING-HC_ULS1-like"/>
    <property type="match status" value="1"/>
</dbReference>
<dbReference type="InterPro" id="IPR000330">
    <property type="entry name" value="SNF2_N"/>
</dbReference>
<dbReference type="Pfam" id="PF00176">
    <property type="entry name" value="SNF2-rel_dom"/>
    <property type="match status" value="1"/>
</dbReference>